<evidence type="ECO:0000256" key="4">
    <source>
        <dbReference type="ARBA" id="ARBA00007637"/>
    </source>
</evidence>
<protein>
    <recommendedName>
        <fullName evidence="6 10">UDP-glucose 4-epimerase</fullName>
        <ecNumber evidence="5 10">5.1.3.2</ecNumber>
    </recommendedName>
</protein>
<dbReference type="GO" id="GO:0006012">
    <property type="term" value="P:galactose metabolic process"/>
    <property type="evidence" value="ECO:0007669"/>
    <property type="project" value="UniProtKB-KW"/>
</dbReference>
<reference evidence="12" key="1">
    <citation type="submission" date="2019-03" db="EMBL/GenBank/DDBJ databases">
        <title>Lake Tanganyika Metagenome-Assembled Genomes (MAGs).</title>
        <authorList>
            <person name="Tran P."/>
        </authorList>
    </citation>
    <scope>NUCLEOTIDE SEQUENCE</scope>
    <source>
        <strain evidence="12">K_DeepCast_150m_m2_040</strain>
    </source>
</reference>
<feature type="domain" description="NAD-dependent epimerase/dehydratase" evidence="11">
    <location>
        <begin position="4"/>
        <end position="251"/>
    </location>
</feature>
<comment type="pathway">
    <text evidence="3 10">Carbohydrate metabolism; galactose metabolism.</text>
</comment>
<evidence type="ECO:0000256" key="7">
    <source>
        <dbReference type="ARBA" id="ARBA00023027"/>
    </source>
</evidence>
<dbReference type="InterPro" id="IPR001509">
    <property type="entry name" value="Epimerase_deHydtase"/>
</dbReference>
<evidence type="ECO:0000256" key="1">
    <source>
        <dbReference type="ARBA" id="ARBA00000083"/>
    </source>
</evidence>
<evidence type="ECO:0000256" key="8">
    <source>
        <dbReference type="ARBA" id="ARBA00023144"/>
    </source>
</evidence>
<dbReference type="EMBL" id="VGIR01000057">
    <property type="protein sequence ID" value="MBM3332054.1"/>
    <property type="molecule type" value="Genomic_DNA"/>
</dbReference>
<dbReference type="SUPFAM" id="SSF51735">
    <property type="entry name" value="NAD(P)-binding Rossmann-fold domains"/>
    <property type="match status" value="1"/>
</dbReference>
<dbReference type="Pfam" id="PF01370">
    <property type="entry name" value="Epimerase"/>
    <property type="match status" value="1"/>
</dbReference>
<keyword evidence="9 10" id="KW-0413">Isomerase</keyword>
<dbReference type="PANTHER" id="PTHR43725:SF47">
    <property type="entry name" value="UDP-GLUCOSE 4-EPIMERASE"/>
    <property type="match status" value="1"/>
</dbReference>
<comment type="catalytic activity">
    <reaction evidence="1 10">
        <text>UDP-alpha-D-glucose = UDP-alpha-D-galactose</text>
        <dbReference type="Rhea" id="RHEA:22168"/>
        <dbReference type="ChEBI" id="CHEBI:58885"/>
        <dbReference type="ChEBI" id="CHEBI:66914"/>
        <dbReference type="EC" id="5.1.3.2"/>
    </reaction>
</comment>
<dbReference type="Proteomes" id="UP000779900">
    <property type="component" value="Unassembled WGS sequence"/>
</dbReference>
<dbReference type="Gene3D" id="3.90.25.10">
    <property type="entry name" value="UDP-galactose 4-epimerase, domain 1"/>
    <property type="match status" value="1"/>
</dbReference>
<dbReference type="Gene3D" id="3.40.50.720">
    <property type="entry name" value="NAD(P)-binding Rossmann-like Domain"/>
    <property type="match status" value="1"/>
</dbReference>
<gene>
    <name evidence="12" type="primary">galE</name>
    <name evidence="12" type="ORF">FJY68_09435</name>
</gene>
<dbReference type="CDD" id="cd05247">
    <property type="entry name" value="UDP_G4E_1_SDR_e"/>
    <property type="match status" value="1"/>
</dbReference>
<name>A0A938BTN0_UNCW3</name>
<evidence type="ECO:0000256" key="9">
    <source>
        <dbReference type="ARBA" id="ARBA00023235"/>
    </source>
</evidence>
<dbReference type="AlphaFoldDB" id="A0A938BTN0"/>
<evidence type="ECO:0000256" key="6">
    <source>
        <dbReference type="ARBA" id="ARBA00018569"/>
    </source>
</evidence>
<evidence type="ECO:0000256" key="2">
    <source>
        <dbReference type="ARBA" id="ARBA00001911"/>
    </source>
</evidence>
<comment type="similarity">
    <text evidence="4 10">Belongs to the NAD(P)-dependent epimerase/dehydratase family.</text>
</comment>
<keyword evidence="10" id="KW-0119">Carbohydrate metabolism</keyword>
<proteinExistence type="inferred from homology"/>
<evidence type="ECO:0000313" key="13">
    <source>
        <dbReference type="Proteomes" id="UP000779900"/>
    </source>
</evidence>
<comment type="cofactor">
    <cofactor evidence="2 10">
        <name>NAD(+)</name>
        <dbReference type="ChEBI" id="CHEBI:57540"/>
    </cofactor>
</comment>
<accession>A0A938BTN0</accession>
<dbReference type="NCBIfam" id="TIGR01179">
    <property type="entry name" value="galE"/>
    <property type="match status" value="1"/>
</dbReference>
<keyword evidence="8" id="KW-0299">Galactose metabolism</keyword>
<dbReference type="GO" id="GO:0003978">
    <property type="term" value="F:UDP-glucose 4-epimerase activity"/>
    <property type="evidence" value="ECO:0007669"/>
    <property type="project" value="UniProtKB-UniRule"/>
</dbReference>
<evidence type="ECO:0000256" key="5">
    <source>
        <dbReference type="ARBA" id="ARBA00013189"/>
    </source>
</evidence>
<comment type="subunit">
    <text evidence="10">Homodimer.</text>
</comment>
<dbReference type="InterPro" id="IPR036291">
    <property type="entry name" value="NAD(P)-bd_dom_sf"/>
</dbReference>
<comment type="caution">
    <text evidence="12">The sequence shown here is derived from an EMBL/GenBank/DDBJ whole genome shotgun (WGS) entry which is preliminary data.</text>
</comment>
<organism evidence="12 13">
    <name type="scientific">candidate division WOR-3 bacterium</name>
    <dbReference type="NCBI Taxonomy" id="2052148"/>
    <lineage>
        <taxon>Bacteria</taxon>
        <taxon>Bacteria division WOR-3</taxon>
    </lineage>
</organism>
<dbReference type="InterPro" id="IPR005886">
    <property type="entry name" value="UDP_G4E"/>
</dbReference>
<dbReference type="PANTHER" id="PTHR43725">
    <property type="entry name" value="UDP-GLUCOSE 4-EPIMERASE"/>
    <property type="match status" value="1"/>
</dbReference>
<dbReference type="EC" id="5.1.3.2" evidence="5 10"/>
<evidence type="ECO:0000256" key="3">
    <source>
        <dbReference type="ARBA" id="ARBA00004947"/>
    </source>
</evidence>
<dbReference type="GO" id="GO:0005829">
    <property type="term" value="C:cytosol"/>
    <property type="evidence" value="ECO:0007669"/>
    <property type="project" value="TreeGrafter"/>
</dbReference>
<evidence type="ECO:0000256" key="10">
    <source>
        <dbReference type="RuleBase" id="RU366046"/>
    </source>
</evidence>
<keyword evidence="7 10" id="KW-0520">NAD</keyword>
<sequence length="345" mass="37622">MAKVLVTGGCGYIGSHTLVELLSAGHEPVSIDDNSRSSESVLDGVERITGRRVRNCRVDLRGGALTGDVFREHRDAVAVIHFAAYKTVPESVAKPLLYYDNNVNSLLNVLRSTDESGIPGFIFSSSCSVYGNSRQLPVTEETPFGEAECPYARTKQIGEQVISDFARVSRTGFVSLRYFNPVGAHLSGEIGEVPYGEPDNLVPRITRTAVGELPELVVHGQDYDTRDGTCIRDYVHVSDIARAHVLAIEYLTKSPIADSHSPIAMNLGSGTGTTVLEAITAFERATGSKLNYRVGPRRPGDASAVFSDNRKAGEILAWRPELGIGEMMSTAWRWQQRLSGRRGRP</sequence>
<evidence type="ECO:0000313" key="12">
    <source>
        <dbReference type="EMBL" id="MBM3332054.1"/>
    </source>
</evidence>
<evidence type="ECO:0000259" key="11">
    <source>
        <dbReference type="Pfam" id="PF01370"/>
    </source>
</evidence>